<dbReference type="Pfam" id="PF04851">
    <property type="entry name" value="ResIII"/>
    <property type="match status" value="1"/>
</dbReference>
<name>A0A5J4SFH3_9ZZZZ</name>
<dbReference type="InterPro" id="IPR014001">
    <property type="entry name" value="Helicase_ATP-bd"/>
</dbReference>
<organism evidence="4">
    <name type="scientific">termite gut metagenome</name>
    <dbReference type="NCBI Taxonomy" id="433724"/>
    <lineage>
        <taxon>unclassified sequences</taxon>
        <taxon>metagenomes</taxon>
        <taxon>organismal metagenomes</taxon>
    </lineage>
</organism>
<comment type="caution">
    <text evidence="4">The sequence shown here is derived from an EMBL/GenBank/DDBJ whole genome shotgun (WGS) entry which is preliminary data.</text>
</comment>
<dbReference type="EMBL" id="SNRY01000239">
    <property type="protein sequence ID" value="KAA6344023.1"/>
    <property type="molecule type" value="Genomic_DNA"/>
</dbReference>
<dbReference type="GO" id="GO:0005829">
    <property type="term" value="C:cytosol"/>
    <property type="evidence" value="ECO:0007669"/>
    <property type="project" value="TreeGrafter"/>
</dbReference>
<dbReference type="InterPro" id="IPR006935">
    <property type="entry name" value="Helicase/UvrB_N"/>
</dbReference>
<evidence type="ECO:0000256" key="1">
    <source>
        <dbReference type="SAM" id="Coils"/>
    </source>
</evidence>
<dbReference type="GO" id="GO:0003677">
    <property type="term" value="F:DNA binding"/>
    <property type="evidence" value="ECO:0007669"/>
    <property type="project" value="InterPro"/>
</dbReference>
<dbReference type="InterPro" id="IPR001650">
    <property type="entry name" value="Helicase_C-like"/>
</dbReference>
<evidence type="ECO:0000259" key="2">
    <source>
        <dbReference type="PROSITE" id="PS51192"/>
    </source>
</evidence>
<dbReference type="InterPro" id="IPR027417">
    <property type="entry name" value="P-loop_NTPase"/>
</dbReference>
<dbReference type="GO" id="GO:0016787">
    <property type="term" value="F:hydrolase activity"/>
    <property type="evidence" value="ECO:0007669"/>
    <property type="project" value="InterPro"/>
</dbReference>
<dbReference type="PANTHER" id="PTHR47396">
    <property type="entry name" value="TYPE I RESTRICTION ENZYME ECOKI R PROTEIN"/>
    <property type="match status" value="1"/>
</dbReference>
<dbReference type="SMART" id="SM00487">
    <property type="entry name" value="DEXDc"/>
    <property type="match status" value="1"/>
</dbReference>
<evidence type="ECO:0000313" key="4">
    <source>
        <dbReference type="EMBL" id="KAA6344023.1"/>
    </source>
</evidence>
<sequence>MLKSEVQWSPHRQYKSKTEWEPLGFFSDCLCNSTSFDLMLGFFSSSAIRTLSDGFALFLFNGGTMRLIINNILSAQDKDTIIAGNKDNSTVPFDITNIEQLRNTLSEKDKHFFECLSWLIANKRIDIKIITIKSEQGIAHTKEGVFSDGQNFVGFNGSCNFTQTALIGNKESIFVSCDWDSEIDKNRVKYSIEEFEKTFLGKDDSVNYLEPTEIITNIEKNFGNKSIEELLEQEERLFYNENKIVRPSIKRALDKARKQVEKAIEKLKAEDINPKFPYPQGAREYQQIAFENWKNNKTTEFPNGQNGLFAMATGTGKTITSLNCLLEVYKKTGYYKALILVPTITLVNQWEIECKKFNFTAITKVCSKSPSWKNEIAEILLQERLQPTGHISYIIIATYASFSRATIFAELNQLPAKTLLIADECHNIGSATMLKLLPKVNCKRRIGLSATPERQFDEEGNSKLFAFFNSGNGYTYEYSMQEAINKGVLCRYYYYPHLVSLTDSEMKDYLELSLKISKYYNNNSDSFKNDPILTALLLARKRIIHKAFNKVTVFNEILQEHYNRKHNLKYTLVYVPEGNDTNDYFETDFDSNKNETKTDNDAVHLIDVFTKAVRDIDNHTTVRQFTSDIAERDEILEQFAKGEIDVLTSMKCLDEGVDVPRAELAIFCASTGNPRQFVQRRGRILRQHPDKQFAYIHDLVVIPEVNPNSDSYAMERSMLKKELERVNNFALLSENSSHTLDVLLDTMNHYNLNLYHNE</sequence>
<dbReference type="PANTHER" id="PTHR47396:SF1">
    <property type="entry name" value="ATP-DEPENDENT HELICASE IRC3-RELATED"/>
    <property type="match status" value="1"/>
</dbReference>
<evidence type="ECO:0000259" key="3">
    <source>
        <dbReference type="PROSITE" id="PS51194"/>
    </source>
</evidence>
<gene>
    <name evidence="4" type="ORF">EZS27_008322</name>
</gene>
<feature type="coiled-coil region" evidence="1">
    <location>
        <begin position="246"/>
        <end position="273"/>
    </location>
</feature>
<proteinExistence type="predicted"/>
<dbReference type="Pfam" id="PF00271">
    <property type="entry name" value="Helicase_C"/>
    <property type="match status" value="1"/>
</dbReference>
<reference evidence="4" key="1">
    <citation type="submission" date="2019-03" db="EMBL/GenBank/DDBJ databases">
        <title>Single cell metagenomics reveals metabolic interactions within the superorganism composed of flagellate Streblomastix strix and complex community of Bacteroidetes bacteria on its surface.</title>
        <authorList>
            <person name="Treitli S.C."/>
            <person name="Kolisko M."/>
            <person name="Husnik F."/>
            <person name="Keeling P."/>
            <person name="Hampl V."/>
        </authorList>
    </citation>
    <scope>NUCLEOTIDE SEQUENCE</scope>
    <source>
        <strain evidence="4">STM</strain>
    </source>
</reference>
<dbReference type="SUPFAM" id="SSF52540">
    <property type="entry name" value="P-loop containing nucleoside triphosphate hydrolases"/>
    <property type="match status" value="1"/>
</dbReference>
<evidence type="ECO:0008006" key="5">
    <source>
        <dbReference type="Google" id="ProtNLM"/>
    </source>
</evidence>
<dbReference type="SMART" id="SM00490">
    <property type="entry name" value="HELICc"/>
    <property type="match status" value="1"/>
</dbReference>
<dbReference type="CDD" id="cd17926">
    <property type="entry name" value="DEXHc_RE"/>
    <property type="match status" value="1"/>
</dbReference>
<dbReference type="InterPro" id="IPR050742">
    <property type="entry name" value="Helicase_Restrict-Modif_Enz"/>
</dbReference>
<feature type="domain" description="Helicase ATP-binding" evidence="2">
    <location>
        <begin position="298"/>
        <end position="470"/>
    </location>
</feature>
<keyword evidence="1" id="KW-0175">Coiled coil</keyword>
<dbReference type="GO" id="GO:0005524">
    <property type="term" value="F:ATP binding"/>
    <property type="evidence" value="ECO:0007669"/>
    <property type="project" value="InterPro"/>
</dbReference>
<dbReference type="Gene3D" id="3.40.50.300">
    <property type="entry name" value="P-loop containing nucleotide triphosphate hydrolases"/>
    <property type="match status" value="2"/>
</dbReference>
<dbReference type="PROSITE" id="PS51194">
    <property type="entry name" value="HELICASE_CTER"/>
    <property type="match status" value="1"/>
</dbReference>
<dbReference type="AlphaFoldDB" id="A0A5J4SFH3"/>
<accession>A0A5J4SFH3</accession>
<protein>
    <recommendedName>
        <fullName evidence="5">DNA repair helicase RadD</fullName>
    </recommendedName>
</protein>
<dbReference type="PROSITE" id="PS51192">
    <property type="entry name" value="HELICASE_ATP_BIND_1"/>
    <property type="match status" value="1"/>
</dbReference>
<feature type="domain" description="Helicase C-terminal" evidence="3">
    <location>
        <begin position="567"/>
        <end position="737"/>
    </location>
</feature>